<feature type="domain" description="Glucose-methanol-choline oxidoreductase N-terminal" evidence="3">
    <location>
        <begin position="266"/>
        <end position="280"/>
    </location>
</feature>
<evidence type="ECO:0000256" key="2">
    <source>
        <dbReference type="PIRSR" id="PIRSR000137-2"/>
    </source>
</evidence>
<dbReference type="EMBL" id="PXOA01000382">
    <property type="protein sequence ID" value="RFU76092.1"/>
    <property type="molecule type" value="Genomic_DNA"/>
</dbReference>
<name>A0A395NJ12_TRIAR</name>
<dbReference type="SUPFAM" id="SSF54373">
    <property type="entry name" value="FAD-linked reductases, C-terminal domain"/>
    <property type="match status" value="1"/>
</dbReference>
<accession>A0A395NJ12</accession>
<feature type="binding site" evidence="2">
    <location>
        <begin position="102"/>
        <end position="105"/>
    </location>
    <ligand>
        <name>FAD</name>
        <dbReference type="ChEBI" id="CHEBI:57692"/>
    </ligand>
</feature>
<dbReference type="GO" id="GO:0016614">
    <property type="term" value="F:oxidoreductase activity, acting on CH-OH group of donors"/>
    <property type="evidence" value="ECO:0007669"/>
    <property type="project" value="InterPro"/>
</dbReference>
<dbReference type="STRING" id="490622.A0A395NJ12"/>
<dbReference type="AlphaFoldDB" id="A0A395NJ12"/>
<evidence type="ECO:0000256" key="1">
    <source>
        <dbReference type="ARBA" id="ARBA00010790"/>
    </source>
</evidence>
<dbReference type="InterPro" id="IPR012132">
    <property type="entry name" value="GMC_OxRdtase"/>
</dbReference>
<sequence>MATTDHLPAHTAVQFDYIIVGGGTAGCVIASRLSSYLPQKNILVIEAGPSDIGDERALILKDRFKMQGTELDYAYTSVEQPRGNSNILHSRAKILGGCSSHNDMVSFHTPEYDTFTWEKLGCKGWSFDTFKRLFQQLRVITYPSAHPRDQNQLNKDWILSAHRALGLPLVKDFNKGISSASGLTQGAGWTPLSYNPDNGWRGSASVAYIHPILRGDEKRSNLTILTNSWVSRINLEGSTAISVDVTTSDGMKHVVSADAEIILCAGAIDTPRLMLLSGIGPRKHLESVNIPVVKEIPGVGENLQDHPCTLVQYDLHDEVPKNTATHSDVLAFLRHKPYNWAGDDGNTPDILLHMWQLNDDMTPAGYQKPKNPFIILPVILRTQARGKLYLKSSDPARKPALDFKYFEDPNGYDADILVAGIKAVRKMAASEPLKSWIKSEVAPGPNITSDEDLNRYARSASQTMFHPACTTKMGDVQKDPLAVVDSRLRVRGINHLRIADAGIFPTMITVNLMLTVLAVGERAAELIAEDAGWNGLKSKL</sequence>
<dbReference type="InterPro" id="IPR000172">
    <property type="entry name" value="GMC_OxRdtase_N"/>
</dbReference>
<dbReference type="InterPro" id="IPR036188">
    <property type="entry name" value="FAD/NAD-bd_sf"/>
</dbReference>
<dbReference type="SUPFAM" id="SSF51905">
    <property type="entry name" value="FAD/NAD(P)-binding domain"/>
    <property type="match status" value="1"/>
</dbReference>
<evidence type="ECO:0000313" key="4">
    <source>
        <dbReference type="EMBL" id="RFU76092.1"/>
    </source>
</evidence>
<dbReference type="Proteomes" id="UP000266272">
    <property type="component" value="Unassembled WGS sequence"/>
</dbReference>
<dbReference type="PANTHER" id="PTHR11552">
    <property type="entry name" value="GLUCOSE-METHANOL-CHOLINE GMC OXIDOREDUCTASE"/>
    <property type="match status" value="1"/>
</dbReference>
<dbReference type="Gene3D" id="3.30.410.40">
    <property type="match status" value="1"/>
</dbReference>
<dbReference type="Pfam" id="PF00732">
    <property type="entry name" value="GMC_oxred_N"/>
    <property type="match status" value="1"/>
</dbReference>
<feature type="binding site" evidence="2">
    <location>
        <position position="230"/>
    </location>
    <ligand>
        <name>FAD</name>
        <dbReference type="ChEBI" id="CHEBI:57692"/>
    </ligand>
</feature>
<dbReference type="OrthoDB" id="269227at2759"/>
<gene>
    <name evidence="4" type="ORF">TARUN_6164</name>
</gene>
<evidence type="ECO:0000313" key="5">
    <source>
        <dbReference type="Proteomes" id="UP000266272"/>
    </source>
</evidence>
<dbReference type="PANTHER" id="PTHR11552:SF152">
    <property type="entry name" value="OXIDASE (CODA), PUTATIVE (AFU_ORTHOLOGUE AFUA_8G04090)-RELATED"/>
    <property type="match status" value="1"/>
</dbReference>
<dbReference type="PROSITE" id="PS00624">
    <property type="entry name" value="GMC_OXRED_2"/>
    <property type="match status" value="1"/>
</dbReference>
<dbReference type="InterPro" id="IPR007867">
    <property type="entry name" value="GMC_OxRtase_C"/>
</dbReference>
<keyword evidence="2" id="KW-0274">FAD</keyword>
<dbReference type="Pfam" id="PF05199">
    <property type="entry name" value="GMC_oxred_C"/>
    <property type="match status" value="1"/>
</dbReference>
<comment type="cofactor">
    <cofactor evidence="2">
        <name>FAD</name>
        <dbReference type="ChEBI" id="CHEBI:57692"/>
    </cofactor>
</comment>
<organism evidence="4 5">
    <name type="scientific">Trichoderma arundinaceum</name>
    <dbReference type="NCBI Taxonomy" id="490622"/>
    <lineage>
        <taxon>Eukaryota</taxon>
        <taxon>Fungi</taxon>
        <taxon>Dikarya</taxon>
        <taxon>Ascomycota</taxon>
        <taxon>Pezizomycotina</taxon>
        <taxon>Sordariomycetes</taxon>
        <taxon>Hypocreomycetidae</taxon>
        <taxon>Hypocreales</taxon>
        <taxon>Hypocreaceae</taxon>
        <taxon>Trichoderma</taxon>
    </lineage>
</organism>
<comment type="caution">
    <text evidence="4">The sequence shown here is derived from an EMBL/GenBank/DDBJ whole genome shotgun (WGS) entry which is preliminary data.</text>
</comment>
<dbReference type="Gene3D" id="3.50.50.60">
    <property type="entry name" value="FAD/NAD(P)-binding domain"/>
    <property type="match status" value="1"/>
</dbReference>
<keyword evidence="5" id="KW-1185">Reference proteome</keyword>
<dbReference type="PIRSF" id="PIRSF000137">
    <property type="entry name" value="Alcohol_oxidase"/>
    <property type="match status" value="1"/>
</dbReference>
<protein>
    <submittedName>
        <fullName evidence="4">Choline oxidase</fullName>
    </submittedName>
</protein>
<reference evidence="4 5" key="1">
    <citation type="journal article" date="2018" name="PLoS Pathog.">
        <title>Evolution of structural diversity of trichothecenes, a family of toxins produced by plant pathogenic and entomopathogenic fungi.</title>
        <authorList>
            <person name="Proctor R.H."/>
            <person name="McCormick S.P."/>
            <person name="Kim H.S."/>
            <person name="Cardoza R.E."/>
            <person name="Stanley A.M."/>
            <person name="Lindo L."/>
            <person name="Kelly A."/>
            <person name="Brown D.W."/>
            <person name="Lee T."/>
            <person name="Vaughan M.M."/>
            <person name="Alexander N.J."/>
            <person name="Busman M."/>
            <person name="Gutierrez S."/>
        </authorList>
    </citation>
    <scope>NUCLEOTIDE SEQUENCE [LARGE SCALE GENOMIC DNA]</scope>
    <source>
        <strain evidence="4 5">IBT 40837</strain>
    </source>
</reference>
<proteinExistence type="inferred from homology"/>
<dbReference type="GO" id="GO:0050660">
    <property type="term" value="F:flavin adenine dinucleotide binding"/>
    <property type="evidence" value="ECO:0007669"/>
    <property type="project" value="InterPro"/>
</dbReference>
<keyword evidence="2" id="KW-0285">Flavoprotein</keyword>
<evidence type="ECO:0000259" key="3">
    <source>
        <dbReference type="PROSITE" id="PS00624"/>
    </source>
</evidence>
<comment type="similarity">
    <text evidence="1">Belongs to the GMC oxidoreductase family.</text>
</comment>